<keyword evidence="6 7" id="KW-0472">Membrane</keyword>
<dbReference type="GO" id="GO:0009272">
    <property type="term" value="P:fungal-type cell wall biogenesis"/>
    <property type="evidence" value="ECO:0007669"/>
    <property type="project" value="TreeGrafter"/>
</dbReference>
<dbReference type="AlphaFoldDB" id="B6Q9W3"/>
<evidence type="ECO:0000256" key="4">
    <source>
        <dbReference type="ARBA" id="ARBA00022729"/>
    </source>
</evidence>
<evidence type="ECO:0000256" key="1">
    <source>
        <dbReference type="ARBA" id="ARBA00004141"/>
    </source>
</evidence>
<comment type="subcellular location">
    <subcellularLocation>
        <location evidence="1">Membrane</location>
        <topology evidence="1">Multi-pass membrane protein</topology>
    </subcellularLocation>
</comment>
<evidence type="ECO:0000256" key="6">
    <source>
        <dbReference type="ARBA" id="ARBA00023136"/>
    </source>
</evidence>
<dbReference type="GO" id="GO:0016020">
    <property type="term" value="C:membrane"/>
    <property type="evidence" value="ECO:0007669"/>
    <property type="project" value="UniProtKB-SubCell"/>
</dbReference>
<evidence type="ECO:0000256" key="5">
    <source>
        <dbReference type="ARBA" id="ARBA00022989"/>
    </source>
</evidence>
<evidence type="ECO:0000313" key="10">
    <source>
        <dbReference type="Proteomes" id="UP000001294"/>
    </source>
</evidence>
<evidence type="ECO:0000256" key="3">
    <source>
        <dbReference type="ARBA" id="ARBA00022692"/>
    </source>
</evidence>
<name>B6Q9W3_TALMQ</name>
<dbReference type="HOGENOM" id="CLU_010226_1_0_1"/>
<proteinExistence type="inferred from homology"/>
<keyword evidence="5 7" id="KW-1133">Transmembrane helix</keyword>
<comment type="similarity">
    <text evidence="2">Belongs to the transient receptor potential (TRP) ion channel family.</text>
</comment>
<keyword evidence="3 7" id="KW-0812">Transmembrane</keyword>
<dbReference type="PhylomeDB" id="B6Q9W3"/>
<keyword evidence="4" id="KW-0732">Signal</keyword>
<protein>
    <submittedName>
        <fullName evidence="9">Flavin carrier protein 2, putative</fullName>
    </submittedName>
</protein>
<feature type="transmembrane region" description="Helical" evidence="7">
    <location>
        <begin position="474"/>
        <end position="494"/>
    </location>
</feature>
<feature type="transmembrane region" description="Helical" evidence="7">
    <location>
        <begin position="594"/>
        <end position="616"/>
    </location>
</feature>
<evidence type="ECO:0000256" key="7">
    <source>
        <dbReference type="SAM" id="Phobius"/>
    </source>
</evidence>
<dbReference type="VEuPathDB" id="FungiDB:PMAA_062760"/>
<feature type="transmembrane region" description="Helical" evidence="7">
    <location>
        <begin position="448"/>
        <end position="468"/>
    </location>
</feature>
<dbReference type="InterPro" id="IPR010308">
    <property type="entry name" value="TRP_C"/>
</dbReference>
<dbReference type="Proteomes" id="UP000001294">
    <property type="component" value="Unassembled WGS sequence"/>
</dbReference>
<feature type="transmembrane region" description="Helical" evidence="7">
    <location>
        <begin position="628"/>
        <end position="654"/>
    </location>
</feature>
<dbReference type="GO" id="GO:0055085">
    <property type="term" value="P:transmembrane transport"/>
    <property type="evidence" value="ECO:0007669"/>
    <property type="project" value="TreeGrafter"/>
</dbReference>
<dbReference type="SMART" id="SM01320">
    <property type="entry name" value="TRP_N"/>
    <property type="match status" value="1"/>
</dbReference>
<reference evidence="10" key="1">
    <citation type="journal article" date="2015" name="Genome Announc.">
        <title>Genome sequence of the AIDS-associated pathogen Penicillium marneffei (ATCC18224) and its near taxonomic relative Talaromyces stipitatus (ATCC10500).</title>
        <authorList>
            <person name="Nierman W.C."/>
            <person name="Fedorova-Abrams N.D."/>
            <person name="Andrianopoulos A."/>
        </authorList>
    </citation>
    <scope>NUCLEOTIDE SEQUENCE [LARGE SCALE GENOMIC DNA]</scope>
    <source>
        <strain evidence="10">ATCC 18224 / CBS 334.59 / QM 7333</strain>
    </source>
</reference>
<keyword evidence="10" id="KW-1185">Reference proteome</keyword>
<organism evidence="9 10">
    <name type="scientific">Talaromyces marneffei (strain ATCC 18224 / CBS 334.59 / QM 7333)</name>
    <name type="common">Penicillium marneffei</name>
    <dbReference type="NCBI Taxonomy" id="441960"/>
    <lineage>
        <taxon>Eukaryota</taxon>
        <taxon>Fungi</taxon>
        <taxon>Dikarya</taxon>
        <taxon>Ascomycota</taxon>
        <taxon>Pezizomycotina</taxon>
        <taxon>Eurotiomycetes</taxon>
        <taxon>Eurotiomycetidae</taxon>
        <taxon>Eurotiales</taxon>
        <taxon>Trichocomaceae</taxon>
        <taxon>Talaromyces</taxon>
        <taxon>Talaromyces sect. Talaromyces</taxon>
    </lineage>
</organism>
<dbReference type="PANTHER" id="PTHR31145">
    <property type="entry name" value="INTEGRAL MEMBRANE PROTEIN (AFU_ORTHOLOGUE AFUA_7G01610)"/>
    <property type="match status" value="1"/>
</dbReference>
<gene>
    <name evidence="9" type="ORF">PMAA_062760</name>
</gene>
<evidence type="ECO:0000259" key="8">
    <source>
        <dbReference type="SMART" id="SM01320"/>
    </source>
</evidence>
<dbReference type="InterPro" id="IPR032800">
    <property type="entry name" value="TRP_N"/>
</dbReference>
<feature type="transmembrane region" description="Helical" evidence="7">
    <location>
        <begin position="395"/>
        <end position="421"/>
    </location>
</feature>
<evidence type="ECO:0000256" key="2">
    <source>
        <dbReference type="ARBA" id="ARBA00010642"/>
    </source>
</evidence>
<dbReference type="STRING" id="441960.B6Q9W3"/>
<accession>B6Q9W3</accession>
<dbReference type="OrthoDB" id="5212126at2759"/>
<dbReference type="EMBL" id="DS995900">
    <property type="protein sequence ID" value="EEA25155.1"/>
    <property type="molecule type" value="Genomic_DNA"/>
</dbReference>
<feature type="transmembrane region" description="Helical" evidence="7">
    <location>
        <begin position="537"/>
        <end position="557"/>
    </location>
</feature>
<feature type="transmembrane region" description="Helical" evidence="7">
    <location>
        <begin position="240"/>
        <end position="264"/>
    </location>
</feature>
<dbReference type="PANTHER" id="PTHR31145:SF2">
    <property type="entry name" value="FLAVIN CARRIER PROTEIN 2"/>
    <property type="match status" value="1"/>
</dbReference>
<dbReference type="Pfam" id="PF14558">
    <property type="entry name" value="TRP_N"/>
    <property type="match status" value="1"/>
</dbReference>
<dbReference type="Pfam" id="PF06011">
    <property type="entry name" value="TRP"/>
    <property type="match status" value="1"/>
</dbReference>
<dbReference type="InterPro" id="IPR040241">
    <property type="entry name" value="TRP_Flc/Pkd2-like"/>
</dbReference>
<sequence length="701" mass="77599">MDQSWWKQQITTALGRSGITGWWDGLRWRDTTDGDWLIPAAAPHSCRSGNGQRMSPRHISQTGTSASTLLGTVGHPFSRLSHWAQSLQYVAAESYLASTSLDTCQEDSLITASLFDVTFFPGNDTIYYDINANASVTGNVSMTLQVIAYGYYLQPIDINPCDGSSLSTNFCPIQTAGEPIDLQASSQVPSDIASRIPGIAYTVPDLDGKVRIMISSTDQNATVACLQAQLTNGKTVYQKAVGWTLVAIAFVALTASAIASGLGFSNTAAHVAANALSFFGFFQAQAMYGMTSVSMPPIVEAWTQNFQWTMGIIHVNFLQSLSTWYQQATGGKPSTLLASLSVQSVSVQKRSWDLSKRAFHTLTARATDDTMYSGITVIKGILRVGFRAHIEPSNIFMTGLIFLAAAFITAILLIFMFKLYIKVAIKWEWMSPGAFHEFRNGTSVIRGILFRLILIAYPQMVVLCLWELTRRDSVAEVILAVLIIVSMTSILLWVAFNVHRIAKRSVAMHKNPGYILYSNPTFLHTWGFIYVSYRATAYYWVFPTLFYIFIKGAFIGLSQSSPLTQTIGLLCIETTNLIFSSVFRPWMDKKTNTFNIAICAVHFINAVFLLMFTSVFDQPPIVNSVMGVVLVLYNAIFALVLLIMVLVSAFYAIFSKNPDLRYGPVRDDRGSFIRSQTQLDVHNKELDALGATARGEEKLIY</sequence>
<evidence type="ECO:0000313" key="9">
    <source>
        <dbReference type="EMBL" id="EEA25155.1"/>
    </source>
</evidence>
<feature type="domain" description="ML-like" evidence="8">
    <location>
        <begin position="94"/>
        <end position="237"/>
    </location>
</feature>